<evidence type="ECO:0008006" key="4">
    <source>
        <dbReference type="Google" id="ProtNLM"/>
    </source>
</evidence>
<evidence type="ECO:0000313" key="3">
    <source>
        <dbReference type="Proteomes" id="UP000683360"/>
    </source>
</evidence>
<dbReference type="EMBL" id="CAJPWZ010002680">
    <property type="protein sequence ID" value="CAG2242639.1"/>
    <property type="molecule type" value="Genomic_DNA"/>
</dbReference>
<protein>
    <recommendedName>
        <fullName evidence="4">B box-type domain-containing protein</fullName>
    </recommendedName>
</protein>
<keyword evidence="3" id="KW-1185">Reference proteome</keyword>
<proteinExistence type="predicted"/>
<comment type="caution">
    <text evidence="2">The sequence shown here is derived from an EMBL/GenBank/DDBJ whole genome shotgun (WGS) entry which is preliminary data.</text>
</comment>
<dbReference type="OrthoDB" id="6110133at2759"/>
<organism evidence="2 3">
    <name type="scientific">Mytilus edulis</name>
    <name type="common">Blue mussel</name>
    <dbReference type="NCBI Taxonomy" id="6550"/>
    <lineage>
        <taxon>Eukaryota</taxon>
        <taxon>Metazoa</taxon>
        <taxon>Spiralia</taxon>
        <taxon>Lophotrochozoa</taxon>
        <taxon>Mollusca</taxon>
        <taxon>Bivalvia</taxon>
        <taxon>Autobranchia</taxon>
        <taxon>Pteriomorphia</taxon>
        <taxon>Mytilida</taxon>
        <taxon>Mytiloidea</taxon>
        <taxon>Mytilidae</taxon>
        <taxon>Mytilinae</taxon>
        <taxon>Mytilus</taxon>
    </lineage>
</organism>
<evidence type="ECO:0000256" key="1">
    <source>
        <dbReference type="SAM" id="Coils"/>
    </source>
</evidence>
<reference evidence="2" key="1">
    <citation type="submission" date="2021-03" db="EMBL/GenBank/DDBJ databases">
        <authorList>
            <person name="Bekaert M."/>
        </authorList>
    </citation>
    <scope>NUCLEOTIDE SEQUENCE</scope>
</reference>
<feature type="coiled-coil region" evidence="1">
    <location>
        <begin position="73"/>
        <end position="165"/>
    </location>
</feature>
<accession>A0A8S3UIS1</accession>
<gene>
    <name evidence="2" type="ORF">MEDL_54794</name>
</gene>
<dbReference type="Proteomes" id="UP000683360">
    <property type="component" value="Unassembled WGS sequence"/>
</dbReference>
<keyword evidence="1" id="KW-0175">Coiled coil</keyword>
<dbReference type="CDD" id="cd19757">
    <property type="entry name" value="Bbox1"/>
    <property type="match status" value="1"/>
</dbReference>
<name>A0A8S3UIS1_MYTED</name>
<sequence>MAAVTSTNCTVCESQSIIKTAVKWCFECDEAFCPDCLKYHSNVKICINSTHKNCTDLPPIEDVAKDARNSIALEDIKERLLNLKKYYERLRLEKQSNSKEIQFQSKTIIEHVKSTRLELNQHLDRLEKEVFQKVSDLETNALQDKERISRGLKDKEDRLDELNKA</sequence>
<dbReference type="AlphaFoldDB" id="A0A8S3UIS1"/>
<evidence type="ECO:0000313" key="2">
    <source>
        <dbReference type="EMBL" id="CAG2242639.1"/>
    </source>
</evidence>